<dbReference type="Proteomes" id="UP000791440">
    <property type="component" value="Unassembled WGS sequence"/>
</dbReference>
<keyword evidence="3" id="KW-1185">Reference proteome</keyword>
<proteinExistence type="predicted"/>
<reference evidence="2" key="2">
    <citation type="submission" date="2020-12" db="EMBL/GenBank/DDBJ databases">
        <authorList>
            <person name="Kanost M."/>
        </authorList>
    </citation>
    <scope>NUCLEOTIDE SEQUENCE</scope>
</reference>
<sequence length="118" mass="13336">MSSLNMCVFVLCFILLAVTEGRVIRTKEFPLPAEGITMGFLVKDKSDMAHPLSTLKIDIDHLVKKITVTQSVNFPKEQDFKRRTHPIVTLEDRFGVKDGKCPSGRVRRLGICVPDDDY</sequence>
<feature type="chain" id="PRO_5037412171" evidence="1">
    <location>
        <begin position="22"/>
        <end position="118"/>
    </location>
</feature>
<evidence type="ECO:0000313" key="3">
    <source>
        <dbReference type="Proteomes" id="UP000791440"/>
    </source>
</evidence>
<protein>
    <submittedName>
        <fullName evidence="2">Uncharacterized protein</fullName>
    </submittedName>
</protein>
<dbReference type="EMBL" id="JH668438">
    <property type="protein sequence ID" value="KAG6453213.1"/>
    <property type="molecule type" value="Genomic_DNA"/>
</dbReference>
<organism evidence="2 3">
    <name type="scientific">Manduca sexta</name>
    <name type="common">Tobacco hawkmoth</name>
    <name type="synonym">Tobacco hornworm</name>
    <dbReference type="NCBI Taxonomy" id="7130"/>
    <lineage>
        <taxon>Eukaryota</taxon>
        <taxon>Metazoa</taxon>
        <taxon>Ecdysozoa</taxon>
        <taxon>Arthropoda</taxon>
        <taxon>Hexapoda</taxon>
        <taxon>Insecta</taxon>
        <taxon>Pterygota</taxon>
        <taxon>Neoptera</taxon>
        <taxon>Endopterygota</taxon>
        <taxon>Lepidoptera</taxon>
        <taxon>Glossata</taxon>
        <taxon>Ditrysia</taxon>
        <taxon>Bombycoidea</taxon>
        <taxon>Sphingidae</taxon>
        <taxon>Sphinginae</taxon>
        <taxon>Sphingini</taxon>
        <taxon>Manduca</taxon>
    </lineage>
</organism>
<feature type="signal peptide" evidence="1">
    <location>
        <begin position="1"/>
        <end position="21"/>
    </location>
</feature>
<name>A0A922CPM3_MANSE</name>
<dbReference type="AlphaFoldDB" id="A0A922CPM3"/>
<keyword evidence="1" id="KW-0732">Signal</keyword>
<comment type="caution">
    <text evidence="2">The sequence shown here is derived from an EMBL/GenBank/DDBJ whole genome shotgun (WGS) entry which is preliminary data.</text>
</comment>
<reference evidence="2" key="1">
    <citation type="journal article" date="2016" name="Insect Biochem. Mol. Biol.">
        <title>Multifaceted biological insights from a draft genome sequence of the tobacco hornworm moth, Manduca sexta.</title>
        <authorList>
            <person name="Kanost M.R."/>
            <person name="Arrese E.L."/>
            <person name="Cao X."/>
            <person name="Chen Y.R."/>
            <person name="Chellapilla S."/>
            <person name="Goldsmith M.R."/>
            <person name="Grosse-Wilde E."/>
            <person name="Heckel D.G."/>
            <person name="Herndon N."/>
            <person name="Jiang H."/>
            <person name="Papanicolaou A."/>
            <person name="Qu J."/>
            <person name="Soulages J.L."/>
            <person name="Vogel H."/>
            <person name="Walters J."/>
            <person name="Waterhouse R.M."/>
            <person name="Ahn S.J."/>
            <person name="Almeida F.C."/>
            <person name="An C."/>
            <person name="Aqrawi P."/>
            <person name="Bretschneider A."/>
            <person name="Bryant W.B."/>
            <person name="Bucks S."/>
            <person name="Chao H."/>
            <person name="Chevignon G."/>
            <person name="Christen J.M."/>
            <person name="Clarke D.F."/>
            <person name="Dittmer N.T."/>
            <person name="Ferguson L.C.F."/>
            <person name="Garavelou S."/>
            <person name="Gordon K.H.J."/>
            <person name="Gunaratna R.T."/>
            <person name="Han Y."/>
            <person name="Hauser F."/>
            <person name="He Y."/>
            <person name="Heidel-Fischer H."/>
            <person name="Hirsh A."/>
            <person name="Hu Y."/>
            <person name="Jiang H."/>
            <person name="Kalra D."/>
            <person name="Klinner C."/>
            <person name="Konig C."/>
            <person name="Kovar C."/>
            <person name="Kroll A.R."/>
            <person name="Kuwar S.S."/>
            <person name="Lee S.L."/>
            <person name="Lehman R."/>
            <person name="Li K."/>
            <person name="Li Z."/>
            <person name="Liang H."/>
            <person name="Lovelace S."/>
            <person name="Lu Z."/>
            <person name="Mansfield J.H."/>
            <person name="McCulloch K.J."/>
            <person name="Mathew T."/>
            <person name="Morton B."/>
            <person name="Muzny D.M."/>
            <person name="Neunemann D."/>
            <person name="Ongeri F."/>
            <person name="Pauchet Y."/>
            <person name="Pu L.L."/>
            <person name="Pyrousis I."/>
            <person name="Rao X.J."/>
            <person name="Redding A."/>
            <person name="Roesel C."/>
            <person name="Sanchez-Gracia A."/>
            <person name="Schaack S."/>
            <person name="Shukla A."/>
            <person name="Tetreau G."/>
            <person name="Wang Y."/>
            <person name="Xiong G.H."/>
            <person name="Traut W."/>
            <person name="Walsh T.K."/>
            <person name="Worley K.C."/>
            <person name="Wu D."/>
            <person name="Wu W."/>
            <person name="Wu Y.Q."/>
            <person name="Zhang X."/>
            <person name="Zou Z."/>
            <person name="Zucker H."/>
            <person name="Briscoe A.D."/>
            <person name="Burmester T."/>
            <person name="Clem R.J."/>
            <person name="Feyereisen R."/>
            <person name="Grimmelikhuijzen C.J.P."/>
            <person name="Hamodrakas S.J."/>
            <person name="Hansson B.S."/>
            <person name="Huguet E."/>
            <person name="Jermiin L.S."/>
            <person name="Lan Q."/>
            <person name="Lehman H.K."/>
            <person name="Lorenzen M."/>
            <person name="Merzendorfer H."/>
            <person name="Michalopoulos I."/>
            <person name="Morton D.B."/>
            <person name="Muthukrishnan S."/>
            <person name="Oakeshott J.G."/>
            <person name="Palmer W."/>
            <person name="Park Y."/>
            <person name="Passarelli A.L."/>
            <person name="Rozas J."/>
            <person name="Schwartz L.M."/>
            <person name="Smith W."/>
            <person name="Southgate A."/>
            <person name="Vilcinskas A."/>
            <person name="Vogt R."/>
            <person name="Wang P."/>
            <person name="Werren J."/>
            <person name="Yu X.Q."/>
            <person name="Zhou J.J."/>
            <person name="Brown S.J."/>
            <person name="Scherer S.E."/>
            <person name="Richards S."/>
            <person name="Blissard G.W."/>
        </authorList>
    </citation>
    <scope>NUCLEOTIDE SEQUENCE</scope>
</reference>
<evidence type="ECO:0000313" key="2">
    <source>
        <dbReference type="EMBL" id="KAG6453213.1"/>
    </source>
</evidence>
<accession>A0A922CPM3</accession>
<gene>
    <name evidence="2" type="ORF">O3G_MSEX008027</name>
</gene>
<evidence type="ECO:0000256" key="1">
    <source>
        <dbReference type="SAM" id="SignalP"/>
    </source>
</evidence>